<feature type="non-terminal residue" evidence="1">
    <location>
        <position position="350"/>
    </location>
</feature>
<dbReference type="GeneID" id="14922105"/>
<reference evidence="1 2" key="1">
    <citation type="journal article" date="2013" name="Genome Biol.">
        <title>Genome of Acanthamoeba castellanii highlights extensive lateral gene transfer and early evolution of tyrosine kinase signaling.</title>
        <authorList>
            <person name="Clarke M."/>
            <person name="Lohan A.J."/>
            <person name="Liu B."/>
            <person name="Lagkouvardos I."/>
            <person name="Roy S."/>
            <person name="Zafar N."/>
            <person name="Bertelli C."/>
            <person name="Schilde C."/>
            <person name="Kianianmomeni A."/>
            <person name="Burglin T.R."/>
            <person name="Frech C."/>
            <person name="Turcotte B."/>
            <person name="Kopec K.O."/>
            <person name="Synnott J.M."/>
            <person name="Choo C."/>
            <person name="Paponov I."/>
            <person name="Finkler A."/>
            <person name="Soon Heng Tan C."/>
            <person name="Hutchins A.P."/>
            <person name="Weinmeier T."/>
            <person name="Rattei T."/>
            <person name="Chu J.S."/>
            <person name="Gimenez G."/>
            <person name="Irimia M."/>
            <person name="Rigden D.J."/>
            <person name="Fitzpatrick D.A."/>
            <person name="Lorenzo-Morales J."/>
            <person name="Bateman A."/>
            <person name="Chiu C.H."/>
            <person name="Tang P."/>
            <person name="Hegemann P."/>
            <person name="Fromm H."/>
            <person name="Raoult D."/>
            <person name="Greub G."/>
            <person name="Miranda-Saavedra D."/>
            <person name="Chen N."/>
            <person name="Nash P."/>
            <person name="Ginger M.L."/>
            <person name="Horn M."/>
            <person name="Schaap P."/>
            <person name="Caler L."/>
            <person name="Loftus B."/>
        </authorList>
    </citation>
    <scope>NUCLEOTIDE SEQUENCE [LARGE SCALE GENOMIC DNA]</scope>
    <source>
        <strain evidence="1 2">Neff</strain>
    </source>
</reference>
<accession>L8H6T5</accession>
<keyword evidence="2" id="KW-1185">Reference proteome</keyword>
<dbReference type="KEGG" id="acan:ACA1_355590"/>
<dbReference type="AlphaFoldDB" id="L8H6T5"/>
<gene>
    <name evidence="1" type="ORF">ACA1_355590</name>
</gene>
<protein>
    <submittedName>
        <fullName evidence="1">Uncharacterized protein</fullName>
    </submittedName>
</protein>
<dbReference type="Proteomes" id="UP000011083">
    <property type="component" value="Unassembled WGS sequence"/>
</dbReference>
<sequence length="350" mass="37272">GALRNLPDKVLNNNFIRVKSSSYLLFHPFDITTMRQSLSYLLLALLLASCCWACSSSCCSSSPSPLPFGVEECRDTSLMDAFDSALAIIKANGSYAEIFAPELSSGELFIPLDCAANPSLFPFPARTPGTLLDTVLSRGTIRMISFAPDDPELGPLMNLMVSIISDHYGVPLTRVVLAFPDNSTIAIEMLIAGIVDLVGPDFSLGGEFMGIARKRVTQQSCATLDGLGVFTVLDNSPFTSFADLQAAPTLTTFTNAAGAATVYSSVLPNLEITAVDATIPDADLVAALRAGTIDVVINLSVDYLASESIDVTGLRSFSGGFDDPNGSLFAIRCLPKHCCGKKNKKWEKST</sequence>
<evidence type="ECO:0000313" key="2">
    <source>
        <dbReference type="Proteomes" id="UP000011083"/>
    </source>
</evidence>
<dbReference type="VEuPathDB" id="AmoebaDB:ACA1_355590"/>
<dbReference type="EMBL" id="KB007907">
    <property type="protein sequence ID" value="ELR21224.1"/>
    <property type="molecule type" value="Genomic_DNA"/>
</dbReference>
<name>L8H6T5_ACACF</name>
<dbReference type="RefSeq" id="XP_004345350.1">
    <property type="nucleotide sequence ID" value="XM_004345300.1"/>
</dbReference>
<evidence type="ECO:0000313" key="1">
    <source>
        <dbReference type="EMBL" id="ELR21224.1"/>
    </source>
</evidence>
<proteinExistence type="predicted"/>
<dbReference type="SUPFAM" id="SSF53850">
    <property type="entry name" value="Periplasmic binding protein-like II"/>
    <property type="match status" value="1"/>
</dbReference>
<organism evidence="1 2">
    <name type="scientific">Acanthamoeba castellanii (strain ATCC 30010 / Neff)</name>
    <dbReference type="NCBI Taxonomy" id="1257118"/>
    <lineage>
        <taxon>Eukaryota</taxon>
        <taxon>Amoebozoa</taxon>
        <taxon>Discosea</taxon>
        <taxon>Longamoebia</taxon>
        <taxon>Centramoebida</taxon>
        <taxon>Acanthamoebidae</taxon>
        <taxon>Acanthamoeba</taxon>
    </lineage>
</organism>